<evidence type="ECO:0000256" key="5">
    <source>
        <dbReference type="ARBA" id="ARBA00023077"/>
    </source>
</evidence>
<evidence type="ECO:0000256" key="8">
    <source>
        <dbReference type="PROSITE-ProRule" id="PRU01360"/>
    </source>
</evidence>
<keyword evidence="4 8" id="KW-0812">Transmembrane</keyword>
<dbReference type="InterPro" id="IPR036942">
    <property type="entry name" value="Beta-barrel_TonB_sf"/>
</dbReference>
<comment type="similarity">
    <text evidence="8 9">Belongs to the TonB-dependent receptor family.</text>
</comment>
<keyword evidence="2 8" id="KW-0813">Transport</keyword>
<gene>
    <name evidence="13" type="ordered locus">Lbys_0270</name>
</gene>
<dbReference type="Proteomes" id="UP000007435">
    <property type="component" value="Chromosome"/>
</dbReference>
<dbReference type="RefSeq" id="WP_013407112.1">
    <property type="nucleotide sequence ID" value="NC_014655.1"/>
</dbReference>
<dbReference type="InterPro" id="IPR023996">
    <property type="entry name" value="TonB-dep_OMP_SusC/RagA"/>
</dbReference>
<keyword evidence="14" id="KW-1185">Reference proteome</keyword>
<evidence type="ECO:0000259" key="12">
    <source>
        <dbReference type="Pfam" id="PF07715"/>
    </source>
</evidence>
<feature type="domain" description="TonB-dependent receptor-like beta-barrel" evidence="11">
    <location>
        <begin position="473"/>
        <end position="821"/>
    </location>
</feature>
<keyword evidence="3 8" id="KW-1134">Transmembrane beta strand</keyword>
<evidence type="ECO:0000256" key="10">
    <source>
        <dbReference type="SAM" id="SignalP"/>
    </source>
</evidence>
<keyword evidence="6 8" id="KW-0472">Membrane</keyword>
<dbReference type="Gene3D" id="2.40.170.20">
    <property type="entry name" value="TonB-dependent receptor, beta-barrel domain"/>
    <property type="match status" value="1"/>
</dbReference>
<reference key="1">
    <citation type="submission" date="2010-11" db="EMBL/GenBank/DDBJ databases">
        <title>The complete genome of Leadbetterella byssophila DSM 17132.</title>
        <authorList>
            <consortium name="US DOE Joint Genome Institute (JGI-PGF)"/>
            <person name="Lucas S."/>
            <person name="Copeland A."/>
            <person name="Lapidus A."/>
            <person name="Glavina del Rio T."/>
            <person name="Dalin E."/>
            <person name="Tice H."/>
            <person name="Bruce D."/>
            <person name="Goodwin L."/>
            <person name="Pitluck S."/>
            <person name="Kyrpides N."/>
            <person name="Mavromatis K."/>
            <person name="Ivanova N."/>
            <person name="Teshima H."/>
            <person name="Brettin T."/>
            <person name="Detter J.C."/>
            <person name="Han C."/>
            <person name="Tapia R."/>
            <person name="Land M."/>
            <person name="Hauser L."/>
            <person name="Markowitz V."/>
            <person name="Cheng J.-F."/>
            <person name="Hugenholtz P."/>
            <person name="Woyke T."/>
            <person name="Wu D."/>
            <person name="Tindall B."/>
            <person name="Pomrenke H.G."/>
            <person name="Brambilla E."/>
            <person name="Klenk H.-P."/>
            <person name="Eisen J.A."/>
        </authorList>
    </citation>
    <scope>NUCLEOTIDE SEQUENCE [LARGE SCALE GENOMIC DNA]</scope>
    <source>
        <strain>DSM 17132</strain>
    </source>
</reference>
<evidence type="ECO:0000256" key="3">
    <source>
        <dbReference type="ARBA" id="ARBA00022452"/>
    </source>
</evidence>
<name>E4RUQ6_LEAB4</name>
<dbReference type="NCBIfam" id="TIGR04057">
    <property type="entry name" value="SusC_RagA_signa"/>
    <property type="match status" value="1"/>
</dbReference>
<evidence type="ECO:0000256" key="2">
    <source>
        <dbReference type="ARBA" id="ARBA00022448"/>
    </source>
</evidence>
<dbReference type="Gene3D" id="2.60.40.1120">
    <property type="entry name" value="Carboxypeptidase-like, regulatory domain"/>
    <property type="match status" value="1"/>
</dbReference>
<sequence length="1033" mass="114187">MKNVLSQARWRLCYSLFKFLLFFILPLAASAQQSFKGKVTDGKEPLIGVSVTVKGTSTGGFTDAEGNFEVKTSLEKPVLVFSMVGYSTKEVAAVSSGNIEVVMEESNIGLDEVVVVGYGVQRKSDLTGAISQVKTEDIENRTVVNAQQALQGKAAGVQVIQTSGAPGSNPTIRIRGFSSNSSSDPLYVVDGLRTSNIAGIDPNNIESMEVLKDAASAAIYGAQAGNGVILITTKKGKSGVAKITYDYQMSTSELNRIPKVMNAQQYVSYMTEANFITPNEVNTLWDGVTNTNWADIAFEKSLMHRHNLGLQGGNEKGTYFVGLSYLDQDGIVVGNQDVYNRVSGMINGDYKIRPWLKIGTTNTLEKWTSQTVSENSEYGSLLAAVLTMDPLTPNLYSENNLPDFMKSHLQVGRALIRNSSRDYYGVSRIFESEQIHPGIMRDVNQNKNSGANILGTMFMDIMPLKGLVFTSKFGYRGAFSNNHTFQDMYYANAVAYRDKINMSRTNSNSIYYQWENFANYHFKLKSHDFTVMAGTSYQHTETASVNAAGNELIKNDLPYRDLDFLAPTATRTIGGIQLYTRQLSYFGRLSYNYLDKLLFQASLRRDASDNSILPYENRWGTFPAMSLGYVISKEKFFPKTDWISFLKVRASWGQNGSTGPLGGYAYLASIMSGGMYPYSSDINYQVASSPNTLTNPNLKWETSEQTDFGIDLRAFDNRFSATLDYFHKKTSGLLVAITPPYETGVTSTVVNAGNVTNKGFEAELGWEDQFSSGFKYGIKGNIATLKNKVTYLDPSISRISGASYHTFTGITAFEQGLPVWYFRGYELQGINRETGDPIFKDQFTVDTNGDGIPDQGDGIINDQDMAMIGSAIPDFTYGITLTGSFKGFDLTVFGAGSQGNQIYNALTRIDRPRGNKLSIFYDERWTPTNQDAPRPRPNANGEDKYWISDAAIFDASFFKIKQLQIGYRLPSSLLSKLKVDNCRVYTSLDDWFVFTKYPGMDPEASAGSTSALGVDKGAYPIAKKLVFGINLSF</sequence>
<proteinExistence type="inferred from homology"/>
<dbReference type="SUPFAM" id="SSF49464">
    <property type="entry name" value="Carboxypeptidase regulatory domain-like"/>
    <property type="match status" value="1"/>
</dbReference>
<dbReference type="Pfam" id="PF07715">
    <property type="entry name" value="Plug"/>
    <property type="match status" value="1"/>
</dbReference>
<feature type="chain" id="PRO_5003186944" evidence="10">
    <location>
        <begin position="32"/>
        <end position="1033"/>
    </location>
</feature>
<evidence type="ECO:0000256" key="9">
    <source>
        <dbReference type="RuleBase" id="RU003357"/>
    </source>
</evidence>
<organism evidence="13 14">
    <name type="scientific">Leadbetterella byssophila (strain DSM 17132 / JCM 16389 / KACC 11308 / NBRC 106382 / 4M15)</name>
    <dbReference type="NCBI Taxonomy" id="649349"/>
    <lineage>
        <taxon>Bacteria</taxon>
        <taxon>Pseudomonadati</taxon>
        <taxon>Bacteroidota</taxon>
        <taxon>Cytophagia</taxon>
        <taxon>Cytophagales</taxon>
        <taxon>Leadbetterellaceae</taxon>
        <taxon>Leadbetterella</taxon>
    </lineage>
</organism>
<evidence type="ECO:0000256" key="4">
    <source>
        <dbReference type="ARBA" id="ARBA00022692"/>
    </source>
</evidence>
<dbReference type="OrthoDB" id="9768177at2"/>
<reference evidence="13 14" key="2">
    <citation type="journal article" date="2011" name="Stand. Genomic Sci.">
        <title>Complete genome sequence of Leadbetterella byssophila type strain (4M15).</title>
        <authorList>
            <person name="Abt B."/>
            <person name="Teshima H."/>
            <person name="Lucas S."/>
            <person name="Lapidus A."/>
            <person name="Del Rio T.G."/>
            <person name="Nolan M."/>
            <person name="Tice H."/>
            <person name="Cheng J.F."/>
            <person name="Pitluck S."/>
            <person name="Liolios K."/>
            <person name="Pagani I."/>
            <person name="Ivanova N."/>
            <person name="Mavromatis K."/>
            <person name="Pati A."/>
            <person name="Tapia R."/>
            <person name="Han C."/>
            <person name="Goodwin L."/>
            <person name="Chen A."/>
            <person name="Palaniappan K."/>
            <person name="Land M."/>
            <person name="Hauser L."/>
            <person name="Chang Y.J."/>
            <person name="Jeffries C.D."/>
            <person name="Rohde M."/>
            <person name="Goker M."/>
            <person name="Tindall B.J."/>
            <person name="Detter J.C."/>
            <person name="Woyke T."/>
            <person name="Bristow J."/>
            <person name="Eisen J.A."/>
            <person name="Markowitz V."/>
            <person name="Hugenholtz P."/>
            <person name="Klenk H.P."/>
            <person name="Kyrpides N.C."/>
        </authorList>
    </citation>
    <scope>NUCLEOTIDE SEQUENCE [LARGE SCALE GENOMIC DNA]</scope>
    <source>
        <strain evidence="14">DSM 17132 / JCM 16389 / KACC 11308 / NBRC 106382 / 4M15</strain>
    </source>
</reference>
<dbReference type="HOGENOM" id="CLU_004317_1_1_10"/>
<dbReference type="NCBIfam" id="TIGR04056">
    <property type="entry name" value="OMP_RagA_SusC"/>
    <property type="match status" value="1"/>
</dbReference>
<dbReference type="KEGG" id="lby:Lbys_0270"/>
<dbReference type="eggNOG" id="COG1629">
    <property type="taxonomic scope" value="Bacteria"/>
</dbReference>
<protein>
    <submittedName>
        <fullName evidence="13">TonB-dependent receptor plug</fullName>
    </submittedName>
</protein>
<keyword evidence="10" id="KW-0732">Signal</keyword>
<dbReference type="GO" id="GO:0009279">
    <property type="term" value="C:cell outer membrane"/>
    <property type="evidence" value="ECO:0007669"/>
    <property type="project" value="UniProtKB-SubCell"/>
</dbReference>
<dbReference type="AlphaFoldDB" id="E4RUQ6"/>
<dbReference type="STRING" id="649349.Lbys_0270"/>
<dbReference type="InterPro" id="IPR023997">
    <property type="entry name" value="TonB-dep_OMP_SusC/RagA_CS"/>
</dbReference>
<keyword evidence="5 9" id="KW-0798">TonB box</keyword>
<dbReference type="FunFam" id="2.170.130.10:FF:000008">
    <property type="entry name" value="SusC/RagA family TonB-linked outer membrane protein"/>
    <property type="match status" value="1"/>
</dbReference>
<evidence type="ECO:0000313" key="13">
    <source>
        <dbReference type="EMBL" id="ADQ16057.1"/>
    </source>
</evidence>
<dbReference type="PROSITE" id="PS52016">
    <property type="entry name" value="TONB_DEPENDENT_REC_3"/>
    <property type="match status" value="1"/>
</dbReference>
<comment type="subcellular location">
    <subcellularLocation>
        <location evidence="1 8">Cell outer membrane</location>
        <topology evidence="1 8">Multi-pass membrane protein</topology>
    </subcellularLocation>
</comment>
<dbReference type="Pfam" id="PF13715">
    <property type="entry name" value="CarbopepD_reg_2"/>
    <property type="match status" value="1"/>
</dbReference>
<dbReference type="InterPro" id="IPR039426">
    <property type="entry name" value="TonB-dep_rcpt-like"/>
</dbReference>
<dbReference type="InterPro" id="IPR037066">
    <property type="entry name" value="Plug_dom_sf"/>
</dbReference>
<dbReference type="Pfam" id="PF00593">
    <property type="entry name" value="TonB_dep_Rec_b-barrel"/>
    <property type="match status" value="1"/>
</dbReference>
<evidence type="ECO:0000256" key="1">
    <source>
        <dbReference type="ARBA" id="ARBA00004571"/>
    </source>
</evidence>
<dbReference type="SUPFAM" id="SSF56935">
    <property type="entry name" value="Porins"/>
    <property type="match status" value="1"/>
</dbReference>
<evidence type="ECO:0000256" key="7">
    <source>
        <dbReference type="ARBA" id="ARBA00023237"/>
    </source>
</evidence>
<feature type="signal peptide" evidence="10">
    <location>
        <begin position="1"/>
        <end position="31"/>
    </location>
</feature>
<keyword evidence="13" id="KW-0675">Receptor</keyword>
<evidence type="ECO:0000259" key="11">
    <source>
        <dbReference type="Pfam" id="PF00593"/>
    </source>
</evidence>
<feature type="domain" description="TonB-dependent receptor plug" evidence="12">
    <location>
        <begin position="123"/>
        <end position="228"/>
    </location>
</feature>
<accession>E4RUQ6</accession>
<keyword evidence="7 8" id="KW-0998">Cell outer membrane</keyword>
<dbReference type="InterPro" id="IPR012910">
    <property type="entry name" value="Plug_dom"/>
</dbReference>
<dbReference type="Gene3D" id="2.170.130.10">
    <property type="entry name" value="TonB-dependent receptor, plug domain"/>
    <property type="match status" value="1"/>
</dbReference>
<dbReference type="EMBL" id="CP002305">
    <property type="protein sequence ID" value="ADQ16057.1"/>
    <property type="molecule type" value="Genomic_DNA"/>
</dbReference>
<dbReference type="InterPro" id="IPR008969">
    <property type="entry name" value="CarboxyPept-like_regulatory"/>
</dbReference>
<dbReference type="InterPro" id="IPR000531">
    <property type="entry name" value="Beta-barrel_TonB"/>
</dbReference>
<evidence type="ECO:0000256" key="6">
    <source>
        <dbReference type="ARBA" id="ARBA00023136"/>
    </source>
</evidence>
<evidence type="ECO:0000313" key="14">
    <source>
        <dbReference type="Proteomes" id="UP000007435"/>
    </source>
</evidence>